<protein>
    <submittedName>
        <fullName evidence="4">Transcriptional regulator, XRE family</fullName>
    </submittedName>
</protein>
<dbReference type="CDD" id="cd00093">
    <property type="entry name" value="HTH_XRE"/>
    <property type="match status" value="1"/>
</dbReference>
<dbReference type="PANTHER" id="PTHR46558">
    <property type="entry name" value="TRACRIPTIONAL REGULATORY PROTEIN-RELATED-RELATED"/>
    <property type="match status" value="1"/>
</dbReference>
<evidence type="ECO:0000256" key="1">
    <source>
        <dbReference type="ARBA" id="ARBA00023125"/>
    </source>
</evidence>
<dbReference type="InterPro" id="IPR010982">
    <property type="entry name" value="Lambda_DNA-bd_dom_sf"/>
</dbReference>
<dbReference type="Gene3D" id="1.10.260.40">
    <property type="entry name" value="lambda repressor-like DNA-binding domains"/>
    <property type="match status" value="1"/>
</dbReference>
<evidence type="ECO:0000313" key="4">
    <source>
        <dbReference type="EMBL" id="KGM37819.1"/>
    </source>
</evidence>
<dbReference type="STRING" id="176090.SSIN_0394"/>
<dbReference type="SMART" id="SM00530">
    <property type="entry name" value="HTH_XRE"/>
    <property type="match status" value="1"/>
</dbReference>
<dbReference type="eggNOG" id="COG1476">
    <property type="taxonomic scope" value="Bacteria"/>
</dbReference>
<proteinExistence type="predicted"/>
<dbReference type="PATRIC" id="fig|176090.4.peg.389"/>
<keyword evidence="2" id="KW-0812">Transmembrane</keyword>
<dbReference type="SUPFAM" id="SSF47413">
    <property type="entry name" value="lambda repressor-like DNA-binding domains"/>
    <property type="match status" value="1"/>
</dbReference>
<evidence type="ECO:0000256" key="2">
    <source>
        <dbReference type="SAM" id="Phobius"/>
    </source>
</evidence>
<dbReference type="AlphaFoldDB" id="A0A0A0DI93"/>
<evidence type="ECO:0000259" key="3">
    <source>
        <dbReference type="PROSITE" id="PS50943"/>
    </source>
</evidence>
<feature type="transmembrane region" description="Helical" evidence="2">
    <location>
        <begin position="143"/>
        <end position="162"/>
    </location>
</feature>
<dbReference type="InterPro" id="IPR001387">
    <property type="entry name" value="Cro/C1-type_HTH"/>
</dbReference>
<dbReference type="GO" id="GO:0003677">
    <property type="term" value="F:DNA binding"/>
    <property type="evidence" value="ECO:0007669"/>
    <property type="project" value="UniProtKB-KW"/>
</dbReference>
<reference evidence="4 5" key="1">
    <citation type="submission" date="2014-06" db="EMBL/GenBank/DDBJ databases">
        <authorList>
            <person name="Teng J.L."/>
            <person name="Huang Y."/>
            <person name="Tse H."/>
            <person name="Lau S.K."/>
            <person name="Woo P.C."/>
        </authorList>
    </citation>
    <scope>NUCLEOTIDE SEQUENCE [LARGE SCALE GENOMIC DNA]</scope>
    <source>
        <strain evidence="4 5">HKU4</strain>
    </source>
</reference>
<evidence type="ECO:0000313" key="5">
    <source>
        <dbReference type="Proteomes" id="UP000030019"/>
    </source>
</evidence>
<gene>
    <name evidence="4" type="ORF">SSIN_0394</name>
</gene>
<dbReference type="PROSITE" id="PS50943">
    <property type="entry name" value="HTH_CROC1"/>
    <property type="match status" value="1"/>
</dbReference>
<feature type="transmembrane region" description="Helical" evidence="2">
    <location>
        <begin position="118"/>
        <end position="137"/>
    </location>
</feature>
<keyword evidence="2" id="KW-0472">Membrane</keyword>
<dbReference type="EMBL" id="JPEN01000031">
    <property type="protein sequence ID" value="KGM37819.1"/>
    <property type="molecule type" value="Genomic_DNA"/>
</dbReference>
<dbReference type="Pfam" id="PF01381">
    <property type="entry name" value="HTH_3"/>
    <property type="match status" value="1"/>
</dbReference>
<name>A0A0A0DI93_9STRE</name>
<keyword evidence="1" id="KW-0238">DNA-binding</keyword>
<dbReference type="PANTHER" id="PTHR46558:SF15">
    <property type="entry name" value="HELIX-TURN-HELIX DOMAIN PROTEIN"/>
    <property type="match status" value="1"/>
</dbReference>
<dbReference type="Proteomes" id="UP000030019">
    <property type="component" value="Unassembled WGS sequence"/>
</dbReference>
<feature type="domain" description="HTH cro/C1-type" evidence="3">
    <location>
        <begin position="40"/>
        <end position="94"/>
    </location>
</feature>
<keyword evidence="2" id="KW-1133">Transmembrane helix</keyword>
<accession>A0A0A0DI93</accession>
<sequence>MAGFFLYFAQCQKNLLDFRQEKSKMKVERWEKGNGNWQKIKKARQMSGMTQESVAEELNVSRQTISNWETEKFYPDILYVLQLSDLYQVSLDELLKGDESMIQHLEDSTNTVKSNRKILLAFLCNICLLFLFFIFIMPISNSYLLTLLAVALVISTTGYILVQIIRKI</sequence>
<comment type="caution">
    <text evidence="4">The sequence shown here is derived from an EMBL/GenBank/DDBJ whole genome shotgun (WGS) entry which is preliminary data.</text>
</comment>
<keyword evidence="5" id="KW-1185">Reference proteome</keyword>
<organism evidence="4 5">
    <name type="scientific">Streptococcus sinensis</name>
    <dbReference type="NCBI Taxonomy" id="176090"/>
    <lineage>
        <taxon>Bacteria</taxon>
        <taxon>Bacillati</taxon>
        <taxon>Bacillota</taxon>
        <taxon>Bacilli</taxon>
        <taxon>Lactobacillales</taxon>
        <taxon>Streptococcaceae</taxon>
        <taxon>Streptococcus</taxon>
    </lineage>
</organism>